<dbReference type="InterPro" id="IPR039425">
    <property type="entry name" value="RNA_pol_sigma-70-like"/>
</dbReference>
<comment type="caution">
    <text evidence="6">The sequence shown here is derived from an EMBL/GenBank/DDBJ whole genome shotgun (WGS) entry which is preliminary data.</text>
</comment>
<evidence type="ECO:0000313" key="6">
    <source>
        <dbReference type="EMBL" id="GIJ12836.1"/>
    </source>
</evidence>
<organism evidence="6 7">
    <name type="scientific">Micromonospora andamanensis</name>
    <dbReference type="NCBI Taxonomy" id="1287068"/>
    <lineage>
        <taxon>Bacteria</taxon>
        <taxon>Bacillati</taxon>
        <taxon>Actinomycetota</taxon>
        <taxon>Actinomycetes</taxon>
        <taxon>Micromonosporales</taxon>
        <taxon>Micromonosporaceae</taxon>
        <taxon>Micromonospora</taxon>
    </lineage>
</organism>
<reference evidence="6 7" key="1">
    <citation type="submission" date="2021-01" db="EMBL/GenBank/DDBJ databases">
        <title>Whole genome shotgun sequence of Verrucosispora andamanensis NBRC 109075.</title>
        <authorList>
            <person name="Komaki H."/>
            <person name="Tamura T."/>
        </authorList>
    </citation>
    <scope>NUCLEOTIDE SEQUENCE [LARGE SCALE GENOMIC DNA]</scope>
    <source>
        <strain evidence="6 7">NBRC 109075</strain>
    </source>
</reference>
<feature type="domain" description="RNA polymerase sigma factor 70 region 4 type 2" evidence="5">
    <location>
        <begin position="109"/>
        <end position="159"/>
    </location>
</feature>
<evidence type="ECO:0000259" key="5">
    <source>
        <dbReference type="Pfam" id="PF08281"/>
    </source>
</evidence>
<dbReference type="Proteomes" id="UP000647017">
    <property type="component" value="Unassembled WGS sequence"/>
</dbReference>
<dbReference type="Gene3D" id="1.10.10.10">
    <property type="entry name" value="Winged helix-like DNA-binding domain superfamily/Winged helix DNA-binding domain"/>
    <property type="match status" value="1"/>
</dbReference>
<dbReference type="InterPro" id="IPR036388">
    <property type="entry name" value="WH-like_DNA-bd_sf"/>
</dbReference>
<keyword evidence="3" id="KW-0731">Sigma factor</keyword>
<keyword evidence="2" id="KW-0805">Transcription regulation</keyword>
<dbReference type="PANTHER" id="PTHR43133">
    <property type="entry name" value="RNA POLYMERASE ECF-TYPE SIGMA FACTO"/>
    <property type="match status" value="1"/>
</dbReference>
<evidence type="ECO:0000256" key="4">
    <source>
        <dbReference type="ARBA" id="ARBA00023163"/>
    </source>
</evidence>
<gene>
    <name evidence="6" type="primary">rpoE_20</name>
    <name evidence="6" type="ORF">Van01_60500</name>
</gene>
<protein>
    <submittedName>
        <fullName evidence="6">RNA polymerase sigma factor</fullName>
    </submittedName>
</protein>
<evidence type="ECO:0000313" key="7">
    <source>
        <dbReference type="Proteomes" id="UP000647017"/>
    </source>
</evidence>
<dbReference type="PANTHER" id="PTHR43133:SF61">
    <property type="entry name" value="ECF RNA POLYMERASE SIGMA FACTOR SIGC"/>
    <property type="match status" value="1"/>
</dbReference>
<evidence type="ECO:0000256" key="3">
    <source>
        <dbReference type="ARBA" id="ARBA00023082"/>
    </source>
</evidence>
<dbReference type="InterPro" id="IPR013249">
    <property type="entry name" value="RNA_pol_sigma70_r4_t2"/>
</dbReference>
<dbReference type="RefSeq" id="WP_204014863.1">
    <property type="nucleotide sequence ID" value="NZ_BOOZ01000064.1"/>
</dbReference>
<dbReference type="Gene3D" id="1.10.1740.10">
    <property type="match status" value="1"/>
</dbReference>
<sequence length="180" mass="19266">MADDAEITAWAIAAGHGDQQAAAAFIRATQHQVQRMFLHLAGPADGLDLARETYTRAMRELPSIVARSSARVWLLGVARQVAVEHAQAEKLDGERHARPGRGQGVSLNATDQLVSDLTWEQREAFVVTQMLGLSYAEAAVVCGCSVGDIRTRVAQARVSLVAAVGSRPAPRSLRRDDAAG</sequence>
<dbReference type="InterPro" id="IPR013325">
    <property type="entry name" value="RNA_pol_sigma_r2"/>
</dbReference>
<keyword evidence="4" id="KW-0804">Transcription</keyword>
<keyword evidence="7" id="KW-1185">Reference proteome</keyword>
<evidence type="ECO:0000256" key="2">
    <source>
        <dbReference type="ARBA" id="ARBA00023015"/>
    </source>
</evidence>
<dbReference type="InterPro" id="IPR013324">
    <property type="entry name" value="RNA_pol_sigma_r3/r4-like"/>
</dbReference>
<accession>A0ABQ4I4L7</accession>
<dbReference type="EMBL" id="BOOZ01000064">
    <property type="protein sequence ID" value="GIJ12836.1"/>
    <property type="molecule type" value="Genomic_DNA"/>
</dbReference>
<name>A0ABQ4I4L7_9ACTN</name>
<proteinExistence type="inferred from homology"/>
<dbReference type="SUPFAM" id="SSF88659">
    <property type="entry name" value="Sigma3 and sigma4 domains of RNA polymerase sigma factors"/>
    <property type="match status" value="1"/>
</dbReference>
<comment type="similarity">
    <text evidence="1">Belongs to the sigma-70 factor family. ECF subfamily.</text>
</comment>
<dbReference type="Pfam" id="PF08281">
    <property type="entry name" value="Sigma70_r4_2"/>
    <property type="match status" value="1"/>
</dbReference>
<evidence type="ECO:0000256" key="1">
    <source>
        <dbReference type="ARBA" id="ARBA00010641"/>
    </source>
</evidence>
<dbReference type="SUPFAM" id="SSF88946">
    <property type="entry name" value="Sigma2 domain of RNA polymerase sigma factors"/>
    <property type="match status" value="1"/>
</dbReference>